<comment type="caution">
    <text evidence="6">The sequence shown here is derived from an EMBL/GenBank/DDBJ whole genome shotgun (WGS) entry which is preliminary data.</text>
</comment>
<evidence type="ECO:0000313" key="7">
    <source>
        <dbReference type="Proteomes" id="UP000517523"/>
    </source>
</evidence>
<feature type="active site" description="Proton donor" evidence="4">
    <location>
        <position position="307"/>
    </location>
</feature>
<dbReference type="AlphaFoldDB" id="A0A839TRD8"/>
<dbReference type="Gene3D" id="3.40.50.1820">
    <property type="entry name" value="alpha/beta hydrolase"/>
    <property type="match status" value="1"/>
</dbReference>
<proteinExistence type="inferred from homology"/>
<keyword evidence="2" id="KW-0058">Aromatic hydrocarbons catabolism</keyword>
<evidence type="ECO:0000313" key="6">
    <source>
        <dbReference type="EMBL" id="MBB3129111.1"/>
    </source>
</evidence>
<keyword evidence="3" id="KW-0378">Hydrolase</keyword>
<gene>
    <name evidence="6" type="ORF">FHS19_003786</name>
</gene>
<dbReference type="GO" id="GO:0004301">
    <property type="term" value="F:epoxide hydrolase activity"/>
    <property type="evidence" value="ECO:0007669"/>
    <property type="project" value="TreeGrafter"/>
</dbReference>
<dbReference type="GO" id="GO:0097176">
    <property type="term" value="P:epoxide metabolic process"/>
    <property type="evidence" value="ECO:0007669"/>
    <property type="project" value="TreeGrafter"/>
</dbReference>
<accession>A0A839TRD8</accession>
<dbReference type="SUPFAM" id="SSF53474">
    <property type="entry name" value="alpha/beta-Hydrolases"/>
    <property type="match status" value="1"/>
</dbReference>
<dbReference type="EMBL" id="JACHXJ010000003">
    <property type="protein sequence ID" value="MBB3129111.1"/>
    <property type="molecule type" value="Genomic_DNA"/>
</dbReference>
<protein>
    <submittedName>
        <fullName evidence="6">Pimeloyl-ACP methyl ester carboxylesterase</fullName>
    </submittedName>
</protein>
<dbReference type="RefSeq" id="WP_221224003.1">
    <property type="nucleotide sequence ID" value="NZ_JACHXJ010000003.1"/>
</dbReference>
<evidence type="ECO:0000256" key="4">
    <source>
        <dbReference type="PIRSR" id="PIRSR001112-1"/>
    </source>
</evidence>
<evidence type="ECO:0000256" key="2">
    <source>
        <dbReference type="ARBA" id="ARBA00022797"/>
    </source>
</evidence>
<sequence length="381" mass="42800">MKLDSTLDISVRPFRIDVPQAVLDDLQERLSRTRWPDEIPGTAGKYGAGLDDIRELTDHWQNGYDWRAHEERINRYPQYMTTIDGASVHFLHVRSSEPEAFPLILTHGWPGSFVEFLDIIGPLTDPKAYGGNPKDAFHVVIPSIPGYGFSGPTTETGWNVPRIARAWAELMKRLGYERYGAQGGDWGSNISRTLAAVDPEHACAVHLNYLPWMPKEEPDAPTAEEVRRIAGMQAYLAQPAGHMGIQGSRPMTLAYALNDSPIGQLAWSADKLAEWTDPRYPVTADQLLTNVMVYWLTGTAGSAARLYYENAQLKGQPIPCPAPIGVAVLPYDLVQPVRRIAERQYNVVHWSEFDRGGHFAAMEVPDQLAEDLRSFFRRFRD</sequence>
<name>A0A839TRD8_9BACL</name>
<evidence type="ECO:0000256" key="1">
    <source>
        <dbReference type="ARBA" id="ARBA00010088"/>
    </source>
</evidence>
<feature type="active site" description="Proton acceptor" evidence="4">
    <location>
        <position position="358"/>
    </location>
</feature>
<reference evidence="6 7" key="1">
    <citation type="submission" date="2020-08" db="EMBL/GenBank/DDBJ databases">
        <title>Genomic Encyclopedia of Type Strains, Phase III (KMG-III): the genomes of soil and plant-associated and newly described type strains.</title>
        <authorList>
            <person name="Whitman W."/>
        </authorList>
    </citation>
    <scope>NUCLEOTIDE SEQUENCE [LARGE SCALE GENOMIC DNA]</scope>
    <source>
        <strain evidence="6 7">CECT 5831</strain>
    </source>
</reference>
<dbReference type="InterPro" id="IPR000639">
    <property type="entry name" value="Epox_hydrolase-like"/>
</dbReference>
<feature type="domain" description="Epoxide hydrolase N-terminal" evidence="5">
    <location>
        <begin position="11"/>
        <end position="116"/>
    </location>
</feature>
<feature type="active site" description="Nucleophile" evidence="4">
    <location>
        <position position="185"/>
    </location>
</feature>
<dbReference type="InterPro" id="IPR016292">
    <property type="entry name" value="Epoxide_hydrolase"/>
</dbReference>
<dbReference type="PRINTS" id="PR00412">
    <property type="entry name" value="EPOXHYDRLASE"/>
</dbReference>
<dbReference type="InterPro" id="IPR029058">
    <property type="entry name" value="AB_hydrolase_fold"/>
</dbReference>
<dbReference type="PIRSF" id="PIRSF001112">
    <property type="entry name" value="Epoxide_hydrolase"/>
    <property type="match status" value="1"/>
</dbReference>
<dbReference type="Proteomes" id="UP000517523">
    <property type="component" value="Unassembled WGS sequence"/>
</dbReference>
<comment type="similarity">
    <text evidence="1">Belongs to the peptidase S33 family.</text>
</comment>
<dbReference type="PANTHER" id="PTHR21661:SF35">
    <property type="entry name" value="EPOXIDE HYDROLASE"/>
    <property type="match status" value="1"/>
</dbReference>
<dbReference type="Pfam" id="PF06441">
    <property type="entry name" value="EHN"/>
    <property type="match status" value="1"/>
</dbReference>
<evidence type="ECO:0000256" key="3">
    <source>
        <dbReference type="ARBA" id="ARBA00022801"/>
    </source>
</evidence>
<evidence type="ECO:0000259" key="5">
    <source>
        <dbReference type="Pfam" id="PF06441"/>
    </source>
</evidence>
<dbReference type="PANTHER" id="PTHR21661">
    <property type="entry name" value="EPOXIDE HYDROLASE 1-RELATED"/>
    <property type="match status" value="1"/>
</dbReference>
<dbReference type="InterPro" id="IPR010497">
    <property type="entry name" value="Epoxide_hydro_N"/>
</dbReference>
<organism evidence="6 7">
    <name type="scientific">Paenibacillus rhizosphaerae</name>
    <dbReference type="NCBI Taxonomy" id="297318"/>
    <lineage>
        <taxon>Bacteria</taxon>
        <taxon>Bacillati</taxon>
        <taxon>Bacillota</taxon>
        <taxon>Bacilli</taxon>
        <taxon>Bacillales</taxon>
        <taxon>Paenibacillaceae</taxon>
        <taxon>Paenibacillus</taxon>
    </lineage>
</organism>